<protein>
    <recommendedName>
        <fullName evidence="17">ATP synthase subunit b</fullName>
    </recommendedName>
    <alternativeName>
        <fullName evidence="17">ATP synthase F(0) sector subunit b</fullName>
    </alternativeName>
    <alternativeName>
        <fullName evidence="17">ATPase subunit I</fullName>
    </alternativeName>
    <alternativeName>
        <fullName evidence="17">F-type ATPase subunit b</fullName>
        <shortName evidence="17">F-ATPase subunit b</shortName>
    </alternativeName>
</protein>
<evidence type="ECO:0000256" key="1">
    <source>
        <dbReference type="ARBA" id="ARBA00005513"/>
    </source>
</evidence>
<dbReference type="PANTHER" id="PTHR33445:SF1">
    <property type="entry name" value="ATP SYNTHASE SUBUNIT B"/>
    <property type="match status" value="1"/>
</dbReference>
<dbReference type="InterPro" id="IPR002146">
    <property type="entry name" value="ATP_synth_b/b'su_bac/chlpt"/>
</dbReference>
<dbReference type="InterPro" id="IPR000711">
    <property type="entry name" value="ATPase_OSCP/dsu"/>
</dbReference>
<dbReference type="EMBL" id="LGCK01000010">
    <property type="protein sequence ID" value="KPL71553.1"/>
    <property type="molecule type" value="Genomic_DNA"/>
</dbReference>
<feature type="transmembrane region" description="Helical" evidence="17">
    <location>
        <begin position="6"/>
        <end position="25"/>
    </location>
</feature>
<name>A0A0P6XJQ7_9CHLR</name>
<sequence>MEALGINLGYLIVQILMFIIVFVTLKKWAYGPMLGMLEKRRKTIAQGLEDAQVASEARANAEKDAAKIVAEAQTQAAEILRTATEQAESAGRDIRANIEAEAAKAREAAALELEQERNRILGEIRGQVAALAIASTQKLIGETLDEKRQHALLDEFFSGVKSGKVIVLEKAGTIKGAGAEVTSALPLTAAEQETVKKDVLSALGGSAAVSFKVDPSILGGLVIKVGDRVLDGSVSGQLQNLRQSLN</sequence>
<comment type="function">
    <text evidence="14">This fusion protein includes a component of the F(0) channel (subunit b) and of the F(1) subunit (subunit delta). Two copies of subunit b and one of delta together form the peripheral 'stator' stalk which links F(1) to F(0).</text>
</comment>
<dbReference type="GO" id="GO:0012505">
    <property type="term" value="C:endomembrane system"/>
    <property type="evidence" value="ECO:0007669"/>
    <property type="project" value="UniProtKB-SubCell"/>
</dbReference>
<comment type="function">
    <text evidence="15 17">F(1)F(0) ATP synthase produces ATP from ADP in the presence of a proton or sodium gradient. F-type ATPases consist of two structural domains, F(1) containing the extramembraneous catalytic core and F(0) containing the membrane proton channel, linked together by a central stalk and a peripheral stalk. During catalysis, ATP synthesis in the catalytic domain of F(1) is coupled via a rotary mechanism of the central stalk subunits to proton translocation.</text>
</comment>
<dbReference type="NCBIfam" id="TIGR01144">
    <property type="entry name" value="ATP_synt_b"/>
    <property type="match status" value="1"/>
</dbReference>
<reference evidence="19 20" key="1">
    <citation type="submission" date="2015-07" db="EMBL/GenBank/DDBJ databases">
        <title>Genome sequence of Leptolinea tardivitalis DSM 16556.</title>
        <authorList>
            <person name="Hemp J."/>
            <person name="Ward L.M."/>
            <person name="Pace L.A."/>
            <person name="Fischer W.W."/>
        </authorList>
    </citation>
    <scope>NUCLEOTIDE SEQUENCE [LARGE SCALE GENOMIC DNA]</scope>
    <source>
        <strain evidence="19 20">YMTK-2</strain>
    </source>
</reference>
<dbReference type="AlphaFoldDB" id="A0A0P6XJQ7"/>
<dbReference type="InterPro" id="IPR005864">
    <property type="entry name" value="ATP_synth_F0_bsu_bac"/>
</dbReference>
<dbReference type="GO" id="GO:0046961">
    <property type="term" value="F:proton-transporting ATPase activity, rotational mechanism"/>
    <property type="evidence" value="ECO:0007669"/>
    <property type="project" value="TreeGrafter"/>
</dbReference>
<dbReference type="GO" id="GO:0045259">
    <property type="term" value="C:proton-transporting ATP synthase complex"/>
    <property type="evidence" value="ECO:0007669"/>
    <property type="project" value="UniProtKB-KW"/>
</dbReference>
<comment type="similarity">
    <text evidence="2">In the C-terminal section; belongs to the ATPase delta chain family.</text>
</comment>
<evidence type="ECO:0000256" key="7">
    <source>
        <dbReference type="ARBA" id="ARBA00022692"/>
    </source>
</evidence>
<evidence type="ECO:0000256" key="2">
    <source>
        <dbReference type="ARBA" id="ARBA00010377"/>
    </source>
</evidence>
<evidence type="ECO:0000256" key="16">
    <source>
        <dbReference type="ARBA" id="ARBA00037847"/>
    </source>
</evidence>
<keyword evidence="10 17" id="KW-0406">Ion transport</keyword>
<evidence type="ECO:0000256" key="14">
    <source>
        <dbReference type="ARBA" id="ARBA00024925"/>
    </source>
</evidence>
<evidence type="ECO:0000256" key="8">
    <source>
        <dbReference type="ARBA" id="ARBA00022781"/>
    </source>
</evidence>
<keyword evidence="8 17" id="KW-0375">Hydrogen ion transport</keyword>
<evidence type="ECO:0000256" key="9">
    <source>
        <dbReference type="ARBA" id="ARBA00022989"/>
    </source>
</evidence>
<evidence type="ECO:0000256" key="13">
    <source>
        <dbReference type="ARBA" id="ARBA00023310"/>
    </source>
</evidence>
<dbReference type="Gene3D" id="6.10.250.1580">
    <property type="match status" value="1"/>
</dbReference>
<comment type="subunit">
    <text evidence="17">F-type ATPases have 2 components, F(1) - the catalytic core - and F(0) - the membrane proton channel. F(1) has five subunits: alpha(3), beta(3), gamma(1), delta(1), epsilon(1). F(0) has three main subunits: a(1), b(2) and c(10-14). The alpha and beta chains form an alternating ring which encloses part of the gamma chain. F(1) is attached to F(0) by a central stalk formed by the gamma and epsilon chains, while a peripheral stalk is formed by the delta and b chains.</text>
</comment>
<dbReference type="CDD" id="cd06503">
    <property type="entry name" value="ATP-synt_Fo_b"/>
    <property type="match status" value="1"/>
</dbReference>
<dbReference type="STRING" id="229920.ADM99_08650"/>
<comment type="similarity">
    <text evidence="3">In the N-terminal section; belongs to the ATPase B chain family.</text>
</comment>
<dbReference type="InterPro" id="IPR028987">
    <property type="entry name" value="ATP_synth_B-like_membr_sf"/>
</dbReference>
<keyword evidence="5 17" id="KW-1003">Cell membrane</keyword>
<evidence type="ECO:0000256" key="11">
    <source>
        <dbReference type="ARBA" id="ARBA00023136"/>
    </source>
</evidence>
<evidence type="ECO:0000256" key="12">
    <source>
        <dbReference type="ARBA" id="ARBA00023268"/>
    </source>
</evidence>
<dbReference type="PANTHER" id="PTHR33445">
    <property type="entry name" value="ATP SYNTHASE SUBUNIT B', CHLOROPLASTIC"/>
    <property type="match status" value="1"/>
</dbReference>
<dbReference type="Pfam" id="PF00213">
    <property type="entry name" value="OSCP"/>
    <property type="match status" value="1"/>
</dbReference>
<keyword evidence="12" id="KW-0511">Multifunctional enzyme</keyword>
<dbReference type="HAMAP" id="MF_01398">
    <property type="entry name" value="ATP_synth_b_bprime"/>
    <property type="match status" value="1"/>
</dbReference>
<evidence type="ECO:0000256" key="4">
    <source>
        <dbReference type="ARBA" id="ARBA00022448"/>
    </source>
</evidence>
<dbReference type="OrthoDB" id="9802471at2"/>
<accession>A0A0P6XJQ7</accession>
<dbReference type="SUPFAM" id="SSF81573">
    <property type="entry name" value="F1F0 ATP synthase subunit B, membrane domain"/>
    <property type="match status" value="1"/>
</dbReference>
<keyword evidence="4 17" id="KW-0813">Transport</keyword>
<dbReference type="GO" id="GO:0005886">
    <property type="term" value="C:plasma membrane"/>
    <property type="evidence" value="ECO:0007669"/>
    <property type="project" value="UniProtKB-SubCell"/>
</dbReference>
<proteinExistence type="inferred from homology"/>
<dbReference type="PRINTS" id="PR00125">
    <property type="entry name" value="ATPASEDELTA"/>
</dbReference>
<evidence type="ECO:0000256" key="5">
    <source>
        <dbReference type="ARBA" id="ARBA00022475"/>
    </source>
</evidence>
<evidence type="ECO:0000256" key="18">
    <source>
        <dbReference type="RuleBase" id="RU003848"/>
    </source>
</evidence>
<dbReference type="InterPro" id="IPR050059">
    <property type="entry name" value="ATP_synthase_B_chain"/>
</dbReference>
<evidence type="ECO:0000256" key="17">
    <source>
        <dbReference type="HAMAP-Rule" id="MF_01398"/>
    </source>
</evidence>
<evidence type="ECO:0000256" key="6">
    <source>
        <dbReference type="ARBA" id="ARBA00022547"/>
    </source>
</evidence>
<evidence type="ECO:0000256" key="10">
    <source>
        <dbReference type="ARBA" id="ARBA00023065"/>
    </source>
</evidence>
<gene>
    <name evidence="17" type="primary">atpF</name>
    <name evidence="19" type="ORF">ADM99_08650</name>
</gene>
<keyword evidence="7 17" id="KW-0812">Transmembrane</keyword>
<evidence type="ECO:0000313" key="19">
    <source>
        <dbReference type="EMBL" id="KPL71553.1"/>
    </source>
</evidence>
<keyword evidence="20" id="KW-1185">Reference proteome</keyword>
<keyword evidence="9 17" id="KW-1133">Transmembrane helix</keyword>
<organism evidence="19 20">
    <name type="scientific">Leptolinea tardivitalis</name>
    <dbReference type="NCBI Taxonomy" id="229920"/>
    <lineage>
        <taxon>Bacteria</taxon>
        <taxon>Bacillati</taxon>
        <taxon>Chloroflexota</taxon>
        <taxon>Anaerolineae</taxon>
        <taxon>Anaerolineales</taxon>
        <taxon>Anaerolineaceae</taxon>
        <taxon>Leptolinea</taxon>
    </lineage>
</organism>
<dbReference type="Pfam" id="PF00430">
    <property type="entry name" value="ATP-synt_B"/>
    <property type="match status" value="1"/>
</dbReference>
<comment type="function">
    <text evidence="17">Component of the F(0) channel, it forms part of the peripheral stalk, linking F(1) to F(0).</text>
</comment>
<evidence type="ECO:0000256" key="3">
    <source>
        <dbReference type="ARBA" id="ARBA00010811"/>
    </source>
</evidence>
<dbReference type="RefSeq" id="WP_062420123.1">
    <property type="nucleotide sequence ID" value="NZ_BBYA01000001.1"/>
</dbReference>
<evidence type="ECO:0000313" key="20">
    <source>
        <dbReference type="Proteomes" id="UP000050430"/>
    </source>
</evidence>
<dbReference type="Proteomes" id="UP000050430">
    <property type="component" value="Unassembled WGS sequence"/>
</dbReference>
<keyword evidence="11 17" id="KW-0472">Membrane</keyword>
<comment type="similarity">
    <text evidence="1 17 18">Belongs to the ATPase B chain family.</text>
</comment>
<comment type="caution">
    <text evidence="19">The sequence shown here is derived from an EMBL/GenBank/DDBJ whole genome shotgun (WGS) entry which is preliminary data.</text>
</comment>
<keyword evidence="13 17" id="KW-0066">ATP synthesis</keyword>
<dbReference type="GO" id="GO:0046933">
    <property type="term" value="F:proton-transporting ATP synthase activity, rotational mechanism"/>
    <property type="evidence" value="ECO:0007669"/>
    <property type="project" value="UniProtKB-UniRule"/>
</dbReference>
<evidence type="ECO:0000256" key="15">
    <source>
        <dbReference type="ARBA" id="ARBA00025198"/>
    </source>
</evidence>
<comment type="subcellular location">
    <subcellularLocation>
        <location evidence="17">Cell membrane</location>
        <topology evidence="17">Single-pass membrane protein</topology>
    </subcellularLocation>
    <subcellularLocation>
        <location evidence="16">Endomembrane system</location>
        <topology evidence="16">Single-pass membrane protein</topology>
    </subcellularLocation>
</comment>
<keyword evidence="6 17" id="KW-0138">CF(0)</keyword>